<name>A0AAD5VM76_9AGAR</name>
<dbReference type="CDD" id="cd05259">
    <property type="entry name" value="PCBER_SDR_a"/>
    <property type="match status" value="1"/>
</dbReference>
<evidence type="ECO:0000256" key="3">
    <source>
        <dbReference type="ARBA" id="ARBA00023002"/>
    </source>
</evidence>
<comment type="similarity">
    <text evidence="1">Belongs to the NmrA-type oxidoreductase family. Isoflavone reductase subfamily.</text>
</comment>
<feature type="domain" description="NmrA-like" evidence="4">
    <location>
        <begin position="4"/>
        <end position="249"/>
    </location>
</feature>
<keyword evidence="3" id="KW-0560">Oxidoreductase</keyword>
<gene>
    <name evidence="5" type="ORF">NP233_g8621</name>
</gene>
<dbReference type="GO" id="GO:0016491">
    <property type="term" value="F:oxidoreductase activity"/>
    <property type="evidence" value="ECO:0007669"/>
    <property type="project" value="UniProtKB-KW"/>
</dbReference>
<keyword evidence="2" id="KW-0521">NADP</keyword>
<evidence type="ECO:0000256" key="1">
    <source>
        <dbReference type="ARBA" id="ARBA00005725"/>
    </source>
</evidence>
<evidence type="ECO:0000259" key="4">
    <source>
        <dbReference type="Pfam" id="PF05368"/>
    </source>
</evidence>
<dbReference type="PANTHER" id="PTHR47706">
    <property type="entry name" value="NMRA-LIKE FAMILY PROTEIN"/>
    <property type="match status" value="1"/>
</dbReference>
<dbReference type="InterPro" id="IPR008030">
    <property type="entry name" value="NmrA-like"/>
</dbReference>
<evidence type="ECO:0000313" key="5">
    <source>
        <dbReference type="EMBL" id="KAJ3563940.1"/>
    </source>
</evidence>
<dbReference type="AlphaFoldDB" id="A0AAD5VM76"/>
<dbReference type="InterPro" id="IPR036291">
    <property type="entry name" value="NAD(P)-bd_dom_sf"/>
</dbReference>
<dbReference type="InterPro" id="IPR051609">
    <property type="entry name" value="NmrA/Isoflavone_reductase-like"/>
</dbReference>
<dbReference type="SUPFAM" id="SSF51735">
    <property type="entry name" value="NAD(P)-binding Rossmann-fold domains"/>
    <property type="match status" value="1"/>
</dbReference>
<dbReference type="Pfam" id="PF05368">
    <property type="entry name" value="NmrA"/>
    <property type="match status" value="1"/>
</dbReference>
<dbReference type="PANTHER" id="PTHR47706:SF4">
    <property type="entry name" value="NMRA-LIKE DOMAIN-CONTAINING PROTEIN"/>
    <property type="match status" value="1"/>
</dbReference>
<reference evidence="5" key="1">
    <citation type="submission" date="2022-07" db="EMBL/GenBank/DDBJ databases">
        <title>Genome Sequence of Leucocoprinus birnbaumii.</title>
        <authorList>
            <person name="Buettner E."/>
        </authorList>
    </citation>
    <scope>NUCLEOTIDE SEQUENCE</scope>
    <source>
        <strain evidence="5">VT141</strain>
    </source>
</reference>
<sequence length="301" mass="32146">MPIKVAVAGVTNGLGHSIVSALLNTTGVEVTLLTRSSSTPVDLSHFTSLGAIVKPVDYSSIPDLTTALEGVQTVISTIFSKHDIQPILNLITASKSAGVRRFAPSDFAFSAAANDRLALYEPKRKVHDALKASGLEYTTFANGIFTDYLSFGAPKSYEGKLHIYPVVVNIAAGKATIPGTGDEKLTLTTIADVGRFVAGAVKLEGRWPEELGMVGETTSYNQVVRDVESVTGKKLEVEYLDKEKIAKALEVTKGDEIKFFYTQALGVIAGGLGAVEPTLNRLATQVATTSVKDFVIEYWST</sequence>
<evidence type="ECO:0000313" key="6">
    <source>
        <dbReference type="Proteomes" id="UP001213000"/>
    </source>
</evidence>
<proteinExistence type="inferred from homology"/>
<comment type="caution">
    <text evidence="5">The sequence shown here is derived from an EMBL/GenBank/DDBJ whole genome shotgun (WGS) entry which is preliminary data.</text>
</comment>
<organism evidence="5 6">
    <name type="scientific">Leucocoprinus birnbaumii</name>
    <dbReference type="NCBI Taxonomy" id="56174"/>
    <lineage>
        <taxon>Eukaryota</taxon>
        <taxon>Fungi</taxon>
        <taxon>Dikarya</taxon>
        <taxon>Basidiomycota</taxon>
        <taxon>Agaricomycotina</taxon>
        <taxon>Agaricomycetes</taxon>
        <taxon>Agaricomycetidae</taxon>
        <taxon>Agaricales</taxon>
        <taxon>Agaricineae</taxon>
        <taxon>Agaricaceae</taxon>
        <taxon>Leucocoprinus</taxon>
    </lineage>
</organism>
<accession>A0AAD5VM76</accession>
<dbReference type="InterPro" id="IPR045312">
    <property type="entry name" value="PCBER-like"/>
</dbReference>
<keyword evidence="6" id="KW-1185">Reference proteome</keyword>
<evidence type="ECO:0000256" key="2">
    <source>
        <dbReference type="ARBA" id="ARBA00022857"/>
    </source>
</evidence>
<protein>
    <recommendedName>
        <fullName evidence="4">NmrA-like domain-containing protein</fullName>
    </recommendedName>
</protein>
<dbReference type="Proteomes" id="UP001213000">
    <property type="component" value="Unassembled WGS sequence"/>
</dbReference>
<dbReference type="Gene3D" id="3.40.50.720">
    <property type="entry name" value="NAD(P)-binding Rossmann-like Domain"/>
    <property type="match status" value="1"/>
</dbReference>
<dbReference type="Gene3D" id="3.90.25.10">
    <property type="entry name" value="UDP-galactose 4-epimerase, domain 1"/>
    <property type="match status" value="1"/>
</dbReference>
<dbReference type="EMBL" id="JANIEX010000709">
    <property type="protein sequence ID" value="KAJ3563940.1"/>
    <property type="molecule type" value="Genomic_DNA"/>
</dbReference>